<sequence>MVHGRRWFTVKSRSGCSRSPMVHRSQCPIDGSQICEEDGGRLPRRRPWLQKVFFTLFFSSDLVASMAVHGRRFGPSSLAIWWLPSFSGDLNLSCIHLSVVS</sequence>
<proteinExistence type="predicted"/>
<accession>A0ACB9C447</accession>
<gene>
    <name evidence="1" type="ORF">L6452_17635</name>
</gene>
<dbReference type="Proteomes" id="UP001055879">
    <property type="component" value="Linkage Group LG05"/>
</dbReference>
<dbReference type="EMBL" id="CM042051">
    <property type="protein sequence ID" value="KAI3728990.1"/>
    <property type="molecule type" value="Genomic_DNA"/>
</dbReference>
<name>A0ACB9C447_ARCLA</name>
<organism evidence="1 2">
    <name type="scientific">Arctium lappa</name>
    <name type="common">Greater burdock</name>
    <name type="synonym">Lappa major</name>
    <dbReference type="NCBI Taxonomy" id="4217"/>
    <lineage>
        <taxon>Eukaryota</taxon>
        <taxon>Viridiplantae</taxon>
        <taxon>Streptophyta</taxon>
        <taxon>Embryophyta</taxon>
        <taxon>Tracheophyta</taxon>
        <taxon>Spermatophyta</taxon>
        <taxon>Magnoliopsida</taxon>
        <taxon>eudicotyledons</taxon>
        <taxon>Gunneridae</taxon>
        <taxon>Pentapetalae</taxon>
        <taxon>asterids</taxon>
        <taxon>campanulids</taxon>
        <taxon>Asterales</taxon>
        <taxon>Asteraceae</taxon>
        <taxon>Carduoideae</taxon>
        <taxon>Cardueae</taxon>
        <taxon>Arctiinae</taxon>
        <taxon>Arctium</taxon>
    </lineage>
</organism>
<evidence type="ECO:0000313" key="2">
    <source>
        <dbReference type="Proteomes" id="UP001055879"/>
    </source>
</evidence>
<reference evidence="2" key="1">
    <citation type="journal article" date="2022" name="Mol. Ecol. Resour.">
        <title>The genomes of chicory, endive, great burdock and yacon provide insights into Asteraceae palaeo-polyploidization history and plant inulin production.</title>
        <authorList>
            <person name="Fan W."/>
            <person name="Wang S."/>
            <person name="Wang H."/>
            <person name="Wang A."/>
            <person name="Jiang F."/>
            <person name="Liu H."/>
            <person name="Zhao H."/>
            <person name="Xu D."/>
            <person name="Zhang Y."/>
        </authorList>
    </citation>
    <scope>NUCLEOTIDE SEQUENCE [LARGE SCALE GENOMIC DNA]</scope>
    <source>
        <strain evidence="2">cv. Niubang</strain>
    </source>
</reference>
<comment type="caution">
    <text evidence="1">The sequence shown here is derived from an EMBL/GenBank/DDBJ whole genome shotgun (WGS) entry which is preliminary data.</text>
</comment>
<reference evidence="1 2" key="2">
    <citation type="journal article" date="2022" name="Mol. Ecol. Resour.">
        <title>The genomes of chicory, endive, great burdock and yacon provide insights into Asteraceae paleo-polyploidization history and plant inulin production.</title>
        <authorList>
            <person name="Fan W."/>
            <person name="Wang S."/>
            <person name="Wang H."/>
            <person name="Wang A."/>
            <person name="Jiang F."/>
            <person name="Liu H."/>
            <person name="Zhao H."/>
            <person name="Xu D."/>
            <person name="Zhang Y."/>
        </authorList>
    </citation>
    <scope>NUCLEOTIDE SEQUENCE [LARGE SCALE GENOMIC DNA]</scope>
    <source>
        <strain evidence="2">cv. Niubang</strain>
    </source>
</reference>
<evidence type="ECO:0000313" key="1">
    <source>
        <dbReference type="EMBL" id="KAI3728990.1"/>
    </source>
</evidence>
<keyword evidence="2" id="KW-1185">Reference proteome</keyword>
<protein>
    <submittedName>
        <fullName evidence="1">Uncharacterized protein</fullName>
    </submittedName>
</protein>